<name>A0A9W7FS52_9STRA</name>
<organism evidence="1 2">
    <name type="scientific">Triparma laevis f. longispina</name>
    <dbReference type="NCBI Taxonomy" id="1714387"/>
    <lineage>
        <taxon>Eukaryota</taxon>
        <taxon>Sar</taxon>
        <taxon>Stramenopiles</taxon>
        <taxon>Ochrophyta</taxon>
        <taxon>Bolidophyceae</taxon>
        <taxon>Parmales</taxon>
        <taxon>Triparmaceae</taxon>
        <taxon>Triparma</taxon>
    </lineage>
</organism>
<dbReference type="AlphaFoldDB" id="A0A9W7FS52"/>
<proteinExistence type="predicted"/>
<accession>A0A9W7FS52</accession>
<dbReference type="EMBL" id="BRXW01000272">
    <property type="protein sequence ID" value="GMI16991.1"/>
    <property type="molecule type" value="Genomic_DNA"/>
</dbReference>
<protein>
    <submittedName>
        <fullName evidence="1">Uncharacterized protein</fullName>
    </submittedName>
</protein>
<evidence type="ECO:0000313" key="2">
    <source>
        <dbReference type="Proteomes" id="UP001165122"/>
    </source>
</evidence>
<dbReference type="Proteomes" id="UP001165122">
    <property type="component" value="Unassembled WGS sequence"/>
</dbReference>
<gene>
    <name evidence="1" type="ORF">TrLO_g4963</name>
</gene>
<sequence>MDHVEKAAFASSDDGAIKLEFASISFARANTKFCKLEEALKKKTPRNRWSLIVAAAEGFDQVIYQAITGPNRKQYNGSRGETGIDANLDIGIAVCSAFVSVAGEMDVSEFENAIAEVITACTRCEPYGFHNRDCFLGKGVANTQGVFDKLSDQRKEAITSNMATARW</sequence>
<reference evidence="2" key="1">
    <citation type="journal article" date="2023" name="Commun. Biol.">
        <title>Genome analysis of Parmales, the sister group of diatoms, reveals the evolutionary specialization of diatoms from phago-mixotrophs to photoautotrophs.</title>
        <authorList>
            <person name="Ban H."/>
            <person name="Sato S."/>
            <person name="Yoshikawa S."/>
            <person name="Yamada K."/>
            <person name="Nakamura Y."/>
            <person name="Ichinomiya M."/>
            <person name="Sato N."/>
            <person name="Blanc-Mathieu R."/>
            <person name="Endo H."/>
            <person name="Kuwata A."/>
            <person name="Ogata H."/>
        </authorList>
    </citation>
    <scope>NUCLEOTIDE SEQUENCE [LARGE SCALE GENOMIC DNA]</scope>
    <source>
        <strain evidence="2">NIES 3700</strain>
    </source>
</reference>
<comment type="caution">
    <text evidence="1">The sequence shown here is derived from an EMBL/GenBank/DDBJ whole genome shotgun (WGS) entry which is preliminary data.</text>
</comment>
<keyword evidence="2" id="KW-1185">Reference proteome</keyword>
<evidence type="ECO:0000313" key="1">
    <source>
        <dbReference type="EMBL" id="GMI16991.1"/>
    </source>
</evidence>